<keyword evidence="3" id="KW-1185">Reference proteome</keyword>
<protein>
    <submittedName>
        <fullName evidence="2">TolB-like 6-blade propeller-like</fullName>
    </submittedName>
</protein>
<evidence type="ECO:0000313" key="3">
    <source>
        <dbReference type="Proteomes" id="UP000184436"/>
    </source>
</evidence>
<dbReference type="PROSITE" id="PS51257">
    <property type="entry name" value="PROKAR_LIPOPROTEIN"/>
    <property type="match status" value="1"/>
</dbReference>
<dbReference type="AlphaFoldDB" id="A0A1M4U4M5"/>
<dbReference type="Pfam" id="PF15869">
    <property type="entry name" value="TolB_like"/>
    <property type="match status" value="1"/>
</dbReference>
<keyword evidence="1" id="KW-0732">Signal</keyword>
<dbReference type="RefSeq" id="WP_025074015.1">
    <property type="nucleotide sequence ID" value="NZ_FQVD01000003.1"/>
</dbReference>
<proteinExistence type="predicted"/>
<name>A0A1M4U4M5_9BACE</name>
<organism evidence="2 3">
    <name type="scientific">Bacteroides faecichinchillae</name>
    <dbReference type="NCBI Taxonomy" id="871325"/>
    <lineage>
        <taxon>Bacteria</taxon>
        <taxon>Pseudomonadati</taxon>
        <taxon>Bacteroidota</taxon>
        <taxon>Bacteroidia</taxon>
        <taxon>Bacteroidales</taxon>
        <taxon>Bacteroidaceae</taxon>
        <taxon>Bacteroides</taxon>
    </lineage>
</organism>
<gene>
    <name evidence="2" type="ORF">SAMN05444349_10319</name>
</gene>
<dbReference type="EMBL" id="FQVD01000003">
    <property type="protein sequence ID" value="SHE51625.1"/>
    <property type="molecule type" value="Genomic_DNA"/>
</dbReference>
<accession>A0A1M4U4M5</accession>
<reference evidence="2 3" key="1">
    <citation type="submission" date="2016-11" db="EMBL/GenBank/DDBJ databases">
        <authorList>
            <person name="Jaros S."/>
            <person name="Januszkiewicz K."/>
            <person name="Wedrychowicz H."/>
        </authorList>
    </citation>
    <scope>NUCLEOTIDE SEQUENCE [LARGE SCALE GENOMIC DNA]</scope>
    <source>
        <strain evidence="2 3">DSM 26883</strain>
    </source>
</reference>
<feature type="chain" id="PRO_5030031069" evidence="1">
    <location>
        <begin position="23"/>
        <end position="364"/>
    </location>
</feature>
<feature type="signal peptide" evidence="1">
    <location>
        <begin position="1"/>
        <end position="22"/>
    </location>
</feature>
<dbReference type="OrthoDB" id="1024192at2"/>
<dbReference type="Proteomes" id="UP000184436">
    <property type="component" value="Unassembled WGS sequence"/>
</dbReference>
<sequence>MNKKIFILIFVIAVLSSCRNGAKDSAIQKSSRFETVLITDTLPIINLSREVLPIDLIYPTDMVAIDTFLVVLQHHEEKIIKVFSINSYKFLGEFLRKGGGPNEVIVFGRVSQWFMEEGEPKIMIQSYPNYLAVLNIRKSIEAGETVYDRKYTFEKGQKKNLFLASNSVYEINQSELMMTKDPLRSGITDNCNFFWEFYDCKTDGVKRNIIYENFTGMIDPFLKESNRLLKPDRKKAALLYSKINLIGIVDLEQASIKQIYPGGKTFNVQTELEIDNRKSYFDEGECTDQYIYALSSKGVKVGEKANIETAPISQLDVFDWNGNYIYKVDLGERIRLISVDNNQRYLYAVNTDDAIIRYDLSALK</sequence>
<evidence type="ECO:0000313" key="2">
    <source>
        <dbReference type="EMBL" id="SHE51625.1"/>
    </source>
</evidence>
<evidence type="ECO:0000256" key="1">
    <source>
        <dbReference type="SAM" id="SignalP"/>
    </source>
</evidence>